<keyword evidence="1" id="KW-0805">Transcription regulation</keyword>
<keyword evidence="7" id="KW-1185">Reference proteome</keyword>
<dbReference type="PANTHER" id="PTHR44688:SF16">
    <property type="entry name" value="DNA-BINDING TRANSCRIPTIONAL ACTIVATOR DEVR_DOSR"/>
    <property type="match status" value="1"/>
</dbReference>
<evidence type="ECO:0000313" key="6">
    <source>
        <dbReference type="EMBL" id="SFS54891.1"/>
    </source>
</evidence>
<dbReference type="InterPro" id="IPR000792">
    <property type="entry name" value="Tscrpt_reg_LuxR_C"/>
</dbReference>
<dbReference type="SMART" id="SM00421">
    <property type="entry name" value="HTH_LUXR"/>
    <property type="match status" value="1"/>
</dbReference>
<dbReference type="InterPro" id="IPR016032">
    <property type="entry name" value="Sig_transdc_resp-reg_C-effctor"/>
</dbReference>
<dbReference type="CDD" id="cd06170">
    <property type="entry name" value="LuxR_C_like"/>
    <property type="match status" value="1"/>
</dbReference>
<accession>A0A1I6QQW8</accession>
<dbReference type="SUPFAM" id="SSF46894">
    <property type="entry name" value="C-terminal effector domain of the bipartite response regulators"/>
    <property type="match status" value="1"/>
</dbReference>
<dbReference type="Proteomes" id="UP000198873">
    <property type="component" value="Unassembled WGS sequence"/>
</dbReference>
<keyword evidence="3" id="KW-0804">Transcription</keyword>
<dbReference type="InterPro" id="IPR036388">
    <property type="entry name" value="WH-like_DNA-bd_sf"/>
</dbReference>
<dbReference type="Gene3D" id="1.10.10.10">
    <property type="entry name" value="Winged helix-like DNA-binding domain superfamily/Winged helix DNA-binding domain"/>
    <property type="match status" value="1"/>
</dbReference>
<dbReference type="RefSeq" id="WP_019436450.1">
    <property type="nucleotide sequence ID" value="NZ_CP054938.1"/>
</dbReference>
<dbReference type="PRINTS" id="PR00038">
    <property type="entry name" value="HTHLUXR"/>
</dbReference>
<protein>
    <submittedName>
        <fullName evidence="6">Two-component system, NarL family, nitrate/nitrite response regulator NarL</fullName>
    </submittedName>
</protein>
<evidence type="ECO:0000313" key="7">
    <source>
        <dbReference type="Proteomes" id="UP000198873"/>
    </source>
</evidence>
<dbReference type="EMBL" id="FPAB01000002">
    <property type="protein sequence ID" value="SFS54891.1"/>
    <property type="molecule type" value="Genomic_DNA"/>
</dbReference>
<evidence type="ECO:0000259" key="5">
    <source>
        <dbReference type="PROSITE" id="PS50043"/>
    </source>
</evidence>
<name>A0A1I6QQW8_9ACTN</name>
<dbReference type="AlphaFoldDB" id="A0A1I6QQW8"/>
<dbReference type="Pfam" id="PF00196">
    <property type="entry name" value="GerE"/>
    <property type="match status" value="1"/>
</dbReference>
<keyword evidence="2" id="KW-0238">DNA-binding</keyword>
<evidence type="ECO:0000256" key="3">
    <source>
        <dbReference type="ARBA" id="ARBA00023163"/>
    </source>
</evidence>
<feature type="region of interest" description="Disordered" evidence="4">
    <location>
        <begin position="1"/>
        <end position="21"/>
    </location>
</feature>
<gene>
    <name evidence="6" type="ORF">SAMN05444716_102212</name>
</gene>
<organism evidence="6 7">
    <name type="scientific">Streptomyces harbinensis</name>
    <dbReference type="NCBI Taxonomy" id="1176198"/>
    <lineage>
        <taxon>Bacteria</taxon>
        <taxon>Bacillati</taxon>
        <taxon>Actinomycetota</taxon>
        <taxon>Actinomycetes</taxon>
        <taxon>Kitasatosporales</taxon>
        <taxon>Streptomycetaceae</taxon>
        <taxon>Streptomyces</taxon>
    </lineage>
</organism>
<evidence type="ECO:0000256" key="4">
    <source>
        <dbReference type="SAM" id="MobiDB-lite"/>
    </source>
</evidence>
<proteinExistence type="predicted"/>
<feature type="domain" description="HTH luxR-type" evidence="5">
    <location>
        <begin position="15"/>
        <end position="80"/>
    </location>
</feature>
<dbReference type="PROSITE" id="PS50043">
    <property type="entry name" value="HTH_LUXR_2"/>
    <property type="match status" value="1"/>
</dbReference>
<dbReference type="PANTHER" id="PTHR44688">
    <property type="entry name" value="DNA-BINDING TRANSCRIPTIONAL ACTIVATOR DEVR_DOSR"/>
    <property type="match status" value="1"/>
</dbReference>
<sequence>MHPSHAGDQRENGRRQPDFAALTRRETQVLALLASGQPNRSLARQLGISERTVRAHITSLTRKLGIPTRIEAALLAFQYRDTLSAP</sequence>
<dbReference type="STRING" id="1176198.SAMN05444716_102212"/>
<dbReference type="GO" id="GO:0006355">
    <property type="term" value="P:regulation of DNA-templated transcription"/>
    <property type="evidence" value="ECO:0007669"/>
    <property type="project" value="InterPro"/>
</dbReference>
<dbReference type="GO" id="GO:0003677">
    <property type="term" value="F:DNA binding"/>
    <property type="evidence" value="ECO:0007669"/>
    <property type="project" value="UniProtKB-KW"/>
</dbReference>
<evidence type="ECO:0000256" key="2">
    <source>
        <dbReference type="ARBA" id="ARBA00023125"/>
    </source>
</evidence>
<evidence type="ECO:0000256" key="1">
    <source>
        <dbReference type="ARBA" id="ARBA00023015"/>
    </source>
</evidence>
<reference evidence="7" key="1">
    <citation type="submission" date="2016-10" db="EMBL/GenBank/DDBJ databases">
        <authorList>
            <person name="Varghese N."/>
            <person name="Submissions S."/>
        </authorList>
    </citation>
    <scope>NUCLEOTIDE SEQUENCE [LARGE SCALE GENOMIC DNA]</scope>
    <source>
        <strain evidence="7">CGMCC 4.7047</strain>
    </source>
</reference>